<evidence type="ECO:0000256" key="1">
    <source>
        <dbReference type="SAM" id="MobiDB-lite"/>
    </source>
</evidence>
<evidence type="ECO:0000259" key="2">
    <source>
        <dbReference type="Pfam" id="PF03050"/>
    </source>
</evidence>
<feature type="region of interest" description="Disordered" evidence="1">
    <location>
        <begin position="35"/>
        <end position="86"/>
    </location>
</feature>
<reference evidence="4" key="1">
    <citation type="journal article" date="2015" name="Nature">
        <title>Complex archaea that bridge the gap between prokaryotes and eukaryotes.</title>
        <authorList>
            <person name="Spang A."/>
            <person name="Saw J.H."/>
            <person name="Jorgensen S.L."/>
            <person name="Zaremba-Niedzwiedzka K."/>
            <person name="Martijn J."/>
            <person name="Lind A.E."/>
            <person name="van Eijk R."/>
            <person name="Schleper C."/>
            <person name="Guy L."/>
            <person name="Ettema T.J."/>
        </authorList>
    </citation>
    <scope>NUCLEOTIDE SEQUENCE</scope>
</reference>
<dbReference type="InterPro" id="IPR004291">
    <property type="entry name" value="Transposase_IS66_central"/>
</dbReference>
<comment type="caution">
    <text evidence="4">The sequence shown here is derived from an EMBL/GenBank/DDBJ whole genome shotgun (WGS) entry which is preliminary data.</text>
</comment>
<dbReference type="InterPro" id="IPR045618">
    <property type="entry name" value="DUF6444"/>
</dbReference>
<protein>
    <recommendedName>
        <fullName evidence="5">Transposase IS66 central domain-containing protein</fullName>
    </recommendedName>
</protein>
<gene>
    <name evidence="4" type="ORF">LCGC14_1726670</name>
</gene>
<dbReference type="EMBL" id="LAZR01015612">
    <property type="protein sequence ID" value="KKM08160.1"/>
    <property type="molecule type" value="Genomic_DNA"/>
</dbReference>
<evidence type="ECO:0000313" key="4">
    <source>
        <dbReference type="EMBL" id="KKM08160.1"/>
    </source>
</evidence>
<dbReference type="PANTHER" id="PTHR33678">
    <property type="entry name" value="BLL1576 PROTEIN"/>
    <property type="match status" value="1"/>
</dbReference>
<feature type="compositionally biased region" description="Basic and acidic residues" evidence="1">
    <location>
        <begin position="54"/>
        <end position="67"/>
    </location>
</feature>
<accession>A0A0F9HAU3</accession>
<dbReference type="NCBIfam" id="NF033517">
    <property type="entry name" value="transpos_IS66"/>
    <property type="match status" value="1"/>
</dbReference>
<evidence type="ECO:0000259" key="3">
    <source>
        <dbReference type="Pfam" id="PF20042"/>
    </source>
</evidence>
<sequence>MDKRQAEVLYDSGKEPTVEKLLEYDRENKELKERIARLEIDSQNSSKPPSTDNPRQREQRKQNSDKKKSGRKPGGQPGHKGRNRQLIPVEEVKEVISCYAEVCESCKWFSGCKKNHVLGEPLRWQCVEIPPIEPEVTEYQVFTLCGKCGEAHRGSLPPEVAMSNFGPRLTAMVGYFTAVLHVSRRMVKECFETLLGVRLALGSIQNLLEQTSEALQPMDKELKEALPKETVIGADETGWHKRWLWIFVAGGFMYFHVAKSRASVVLKEILGEIYKGILCVDRWGAYPKYHKGKLQICWAHLKRNFEGIKKIGEKIECAEVIAFAEKMENLRKRLMALWYRFKEGDLNRSQLIEKSKHIRYKIKRCLQAGQDSEQRCVKVFATKLLKLDKHLFTFIFHEGVDPTNNFSERGIRPAVQWRKICFGNRSDAGAVLTSRLLTATRTCWLNKRNALEFLVSTIIAYRKSLPAPTLLEQSS</sequence>
<dbReference type="Pfam" id="PF03050">
    <property type="entry name" value="DDE_Tnp_IS66"/>
    <property type="match status" value="1"/>
</dbReference>
<evidence type="ECO:0008006" key="5">
    <source>
        <dbReference type="Google" id="ProtNLM"/>
    </source>
</evidence>
<feature type="domain" description="Transposase IS66 central" evidence="2">
    <location>
        <begin position="164"/>
        <end position="430"/>
    </location>
</feature>
<organism evidence="4">
    <name type="scientific">marine sediment metagenome</name>
    <dbReference type="NCBI Taxonomy" id="412755"/>
    <lineage>
        <taxon>unclassified sequences</taxon>
        <taxon>metagenomes</taxon>
        <taxon>ecological metagenomes</taxon>
    </lineage>
</organism>
<feature type="compositionally biased region" description="Polar residues" evidence="1">
    <location>
        <begin position="41"/>
        <end position="53"/>
    </location>
</feature>
<proteinExistence type="predicted"/>
<dbReference type="Pfam" id="PF20042">
    <property type="entry name" value="DUF6444"/>
    <property type="match status" value="1"/>
</dbReference>
<dbReference type="PANTHER" id="PTHR33678:SF2">
    <property type="match status" value="1"/>
</dbReference>
<feature type="domain" description="DUF6444" evidence="3">
    <location>
        <begin position="25"/>
        <end position="84"/>
    </location>
</feature>
<name>A0A0F9HAU3_9ZZZZ</name>
<dbReference type="AlphaFoldDB" id="A0A0F9HAU3"/>
<dbReference type="InterPro" id="IPR052344">
    <property type="entry name" value="Transposase-related"/>
</dbReference>